<proteinExistence type="predicted"/>
<reference evidence="1 2" key="1">
    <citation type="submission" date="2018-05" db="EMBL/GenBank/DDBJ databases">
        <title>Amnibacterium sp. M8JJ-5, whole genome shotgun sequence.</title>
        <authorList>
            <person name="Tuo L."/>
        </authorList>
    </citation>
    <scope>NUCLEOTIDE SEQUENCE [LARGE SCALE GENOMIC DNA]</scope>
    <source>
        <strain evidence="1 2">M8JJ-5</strain>
    </source>
</reference>
<comment type="caution">
    <text evidence="1">The sequence shown here is derived from an EMBL/GenBank/DDBJ whole genome shotgun (WGS) entry which is preliminary data.</text>
</comment>
<protein>
    <submittedName>
        <fullName evidence="1">DUF3263 domain-containing protein</fullName>
    </submittedName>
</protein>
<dbReference type="Pfam" id="PF11662">
    <property type="entry name" value="DUF3263"/>
    <property type="match status" value="1"/>
</dbReference>
<gene>
    <name evidence="1" type="ORF">DDQ50_00155</name>
</gene>
<dbReference type="AlphaFoldDB" id="A0A2V1HVG4"/>
<keyword evidence="2" id="KW-1185">Reference proteome</keyword>
<accession>A0A2V1HVG4</accession>
<sequence>MEDMLPPEELSLLTFQDTHPQHRGAKEAAIRTRFGIGSARFYQRVHSLVRRPDVVAEYPQLAFRILRLEESAEHRREERSRMRRVA</sequence>
<organism evidence="1 2">
    <name type="scientific">Amnibacterium flavum</name>
    <dbReference type="NCBI Taxonomy" id="2173173"/>
    <lineage>
        <taxon>Bacteria</taxon>
        <taxon>Bacillati</taxon>
        <taxon>Actinomycetota</taxon>
        <taxon>Actinomycetes</taxon>
        <taxon>Micrococcales</taxon>
        <taxon>Microbacteriaceae</taxon>
        <taxon>Amnibacterium</taxon>
    </lineage>
</organism>
<evidence type="ECO:0000313" key="1">
    <source>
        <dbReference type="EMBL" id="PVZ94990.1"/>
    </source>
</evidence>
<name>A0A2V1HVG4_9MICO</name>
<evidence type="ECO:0000313" key="2">
    <source>
        <dbReference type="Proteomes" id="UP000244893"/>
    </source>
</evidence>
<dbReference type="InterPro" id="IPR021678">
    <property type="entry name" value="DUF3263"/>
</dbReference>
<dbReference type="Proteomes" id="UP000244893">
    <property type="component" value="Unassembled WGS sequence"/>
</dbReference>
<dbReference type="EMBL" id="QEOP01000001">
    <property type="protein sequence ID" value="PVZ94990.1"/>
    <property type="molecule type" value="Genomic_DNA"/>
</dbReference>